<dbReference type="InterPro" id="IPR036249">
    <property type="entry name" value="Thioredoxin-like_sf"/>
</dbReference>
<dbReference type="Gene3D" id="3.10.20.90">
    <property type="entry name" value="Phosphatidylinositol 3-kinase Catalytic Subunit, Chain A, domain 1"/>
    <property type="match status" value="1"/>
</dbReference>
<dbReference type="GeneID" id="104594706"/>
<dbReference type="SUPFAM" id="SSF54236">
    <property type="entry name" value="Ubiquitin-like"/>
    <property type="match status" value="1"/>
</dbReference>
<dbReference type="GO" id="GO:0043130">
    <property type="term" value="F:ubiquitin binding"/>
    <property type="evidence" value="ECO:0000318"/>
    <property type="project" value="GO_Central"/>
</dbReference>
<dbReference type="Gene3D" id="1.10.8.10">
    <property type="entry name" value="DNA helicase RuvA subunit, C-terminal domain"/>
    <property type="match status" value="1"/>
</dbReference>
<dbReference type="SUPFAM" id="SSF52833">
    <property type="entry name" value="Thioredoxin-like"/>
    <property type="match status" value="1"/>
</dbReference>
<dbReference type="PANTHER" id="PTHR23322">
    <property type="entry name" value="FAS-ASSOCIATED PROTEIN"/>
    <property type="match status" value="1"/>
</dbReference>
<dbReference type="InterPro" id="IPR050730">
    <property type="entry name" value="UBX_domain-protein"/>
</dbReference>
<gene>
    <name evidence="2" type="primary">LOC104594706</name>
</gene>
<dbReference type="PROSITE" id="PS50033">
    <property type="entry name" value="UBX"/>
    <property type="match status" value="1"/>
</dbReference>
<dbReference type="InterPro" id="IPR029071">
    <property type="entry name" value="Ubiquitin-like_domsf"/>
</dbReference>
<sequence length="361" mass="40910">MENTVVSGEKDTLVSSFLGIVVGQSAQTAIQFLEATGWNLEEAIRLFYAGLQDNVRPPLPVKREKLCDESDHPMPRNHSNVWESGRSHSSDLASLYRPPVELLYQGTFHEAKGEASLQNKWLLVNVQSAKDFSSHLLNRDTWANESVAQMITISFVFLQVYDDSHEGLKICNFYALGSVPAVLVIDPITGQMMRSWSGVVEAETLLMDLVHFMDYGPNNYPPSLVYKRKARSHQSLVYSQETEVAKHEEMMLASTETETSLIEKTIYPPLPGEPKCEKSLLCRVAVRFPDGRRVQRNFLRKDPIQLLWSFCYSQLEETGARPFRLVQAIPGDSKQLDYATELTFEESGINNSMILVDWIEN</sequence>
<dbReference type="SMART" id="SM00594">
    <property type="entry name" value="UAS"/>
    <property type="match status" value="1"/>
</dbReference>
<dbReference type="InterPro" id="IPR006577">
    <property type="entry name" value="UAS"/>
</dbReference>
<dbReference type="eggNOG" id="KOG1364">
    <property type="taxonomic scope" value="Eukaryota"/>
</dbReference>
<keyword evidence="1" id="KW-1185">Reference proteome</keyword>
<dbReference type="GO" id="GO:0005634">
    <property type="term" value="C:nucleus"/>
    <property type="evidence" value="ECO:0000318"/>
    <property type="project" value="GO_Central"/>
</dbReference>
<reference evidence="2" key="1">
    <citation type="submission" date="2025-08" db="UniProtKB">
        <authorList>
            <consortium name="RefSeq"/>
        </authorList>
    </citation>
    <scope>IDENTIFICATION</scope>
</reference>
<dbReference type="STRING" id="4432.A0A1U7ZXU1"/>
<dbReference type="OMA" id="DTWANES"/>
<organism evidence="1 2">
    <name type="scientific">Nelumbo nucifera</name>
    <name type="common">Sacred lotus</name>
    <dbReference type="NCBI Taxonomy" id="4432"/>
    <lineage>
        <taxon>Eukaryota</taxon>
        <taxon>Viridiplantae</taxon>
        <taxon>Streptophyta</taxon>
        <taxon>Embryophyta</taxon>
        <taxon>Tracheophyta</taxon>
        <taxon>Spermatophyta</taxon>
        <taxon>Magnoliopsida</taxon>
        <taxon>Proteales</taxon>
        <taxon>Nelumbonaceae</taxon>
        <taxon>Nelumbo</taxon>
    </lineage>
</organism>
<dbReference type="CDD" id="cd02958">
    <property type="entry name" value="UAS"/>
    <property type="match status" value="1"/>
</dbReference>
<dbReference type="GO" id="GO:0043161">
    <property type="term" value="P:proteasome-mediated ubiquitin-dependent protein catabolic process"/>
    <property type="evidence" value="ECO:0000318"/>
    <property type="project" value="GO_Central"/>
</dbReference>
<dbReference type="Pfam" id="PF14555">
    <property type="entry name" value="UBA_4"/>
    <property type="match status" value="1"/>
</dbReference>
<dbReference type="SUPFAM" id="SSF46934">
    <property type="entry name" value="UBA-like"/>
    <property type="match status" value="1"/>
</dbReference>
<dbReference type="KEGG" id="nnu:104594706"/>
<dbReference type="OrthoDB" id="270602at2759"/>
<proteinExistence type="predicted"/>
<dbReference type="Pfam" id="PF13899">
    <property type="entry name" value="Thioredoxin_7"/>
    <property type="match status" value="1"/>
</dbReference>
<dbReference type="Proteomes" id="UP000189703">
    <property type="component" value="Unplaced"/>
</dbReference>
<evidence type="ECO:0000313" key="2">
    <source>
        <dbReference type="RefSeq" id="XP_010253434.1"/>
    </source>
</evidence>
<protein>
    <submittedName>
        <fullName evidence="2">Plant UBX domain-containing protein 7-like</fullName>
    </submittedName>
</protein>
<dbReference type="Gene3D" id="3.40.30.10">
    <property type="entry name" value="Glutaredoxin"/>
    <property type="match status" value="1"/>
</dbReference>
<name>A0A1U7ZXU1_NELNU</name>
<dbReference type="PANTHER" id="PTHR23322:SF6">
    <property type="entry name" value="UBX DOMAIN-CONTAINING PROTEIN 7"/>
    <property type="match status" value="1"/>
</dbReference>
<dbReference type="AlphaFoldDB" id="A0A1U7ZXU1"/>
<accession>A0A1U7ZXU1</accession>
<evidence type="ECO:0000313" key="1">
    <source>
        <dbReference type="Proteomes" id="UP000189703"/>
    </source>
</evidence>
<dbReference type="CDD" id="cd14273">
    <property type="entry name" value="UBA_TAP-C_like"/>
    <property type="match status" value="1"/>
</dbReference>
<dbReference type="RefSeq" id="XP_010253434.1">
    <property type="nucleotide sequence ID" value="XM_010255132.2"/>
</dbReference>
<dbReference type="Pfam" id="PF00789">
    <property type="entry name" value="UBX"/>
    <property type="match status" value="1"/>
</dbReference>
<dbReference type="InterPro" id="IPR001012">
    <property type="entry name" value="UBX_dom"/>
</dbReference>
<dbReference type="CDD" id="cd01767">
    <property type="entry name" value="UBX"/>
    <property type="match status" value="1"/>
</dbReference>
<dbReference type="InterPro" id="IPR009060">
    <property type="entry name" value="UBA-like_sf"/>
</dbReference>